<keyword evidence="4" id="KW-1185">Reference proteome</keyword>
<dbReference type="SUPFAM" id="SSF53474">
    <property type="entry name" value="alpha/beta-Hydrolases"/>
    <property type="match status" value="1"/>
</dbReference>
<dbReference type="Gene3D" id="3.40.50.1820">
    <property type="entry name" value="alpha/beta hydrolase"/>
    <property type="match status" value="1"/>
</dbReference>
<feature type="domain" description="Peptidase S9 prolyl oligopeptidase catalytic" evidence="2">
    <location>
        <begin position="420"/>
        <end position="632"/>
    </location>
</feature>
<dbReference type="InterPro" id="IPR001375">
    <property type="entry name" value="Peptidase_S9_cat"/>
</dbReference>
<keyword evidence="1" id="KW-0378">Hydrolase</keyword>
<dbReference type="GO" id="GO:0004252">
    <property type="term" value="F:serine-type endopeptidase activity"/>
    <property type="evidence" value="ECO:0007669"/>
    <property type="project" value="TreeGrafter"/>
</dbReference>
<dbReference type="EMBL" id="SAXA01000011">
    <property type="protein sequence ID" value="RXQ91529.1"/>
    <property type="molecule type" value="Genomic_DNA"/>
</dbReference>
<evidence type="ECO:0000259" key="2">
    <source>
        <dbReference type="Pfam" id="PF00326"/>
    </source>
</evidence>
<dbReference type="Gene3D" id="2.120.10.30">
    <property type="entry name" value="TolB, C-terminal domain"/>
    <property type="match status" value="1"/>
</dbReference>
<proteinExistence type="predicted"/>
<comment type="caution">
    <text evidence="3">The sequence shown here is derived from an EMBL/GenBank/DDBJ whole genome shotgun (WGS) entry which is preliminary data.</text>
</comment>
<sequence length="637" mass="73112">MKINITHLCIPVLAICIFACTPKEKKVERPPKIALEDFFKNPQKTSYQISPEGTKVSYRAPYKDRMNIFVQEIGNDEAVQITFETDRDIAGYFWANDNRILYLKDNGGDENFKLYGVDIDGENLVCFTDFENVRTGIIDRLDDIPDEIIISMNKRNPQAFDPYRLNIVTGELTMLYENPGNITSWMTDHEGKLRVATAITDMVNATVLYRDTEKDKFKPVITTSFKESMSPQFFTFDNKKLYASSNIGRDKAEIVIFDPVTGKETESLFANEMVDVESLSYSKKRKVLTKAIYTTDMVNFKFFDKESEDMYNRVKKELPDYDCYFTSSNTNEDKFLIRTYSDRSLGAYYIYDKNTDELKLISEVSPWMNESQMAPMKPIQYTSRDGKTIHGYLTLPVGVKAKNLPMVVNPHGGPWARDNWGFNPEIQFLANRGYAVLQMNFRGSTGYGREFWESSFKQWGQSMQDDITDAVQWAIDKGYADKDRVAIYGGSYGGYATLAGLAFTPDLYKCGVDYVGVSNMFTFMNSLPPYWEPYRQMLYEMAGDPVKDSVMLAKVSPVYHADKIKAALFVAQGANDPRVNLAESDQMVAAMKARGINVEYMVKDNEGHGFRNQENRFDFYRTMEKFLDTHLMNEKQD</sequence>
<dbReference type="RefSeq" id="WP_129254982.1">
    <property type="nucleotide sequence ID" value="NZ_SAXA01000011.1"/>
</dbReference>
<evidence type="ECO:0000313" key="3">
    <source>
        <dbReference type="EMBL" id="RXQ91529.1"/>
    </source>
</evidence>
<name>A0A4Q1JJU1_9BACT</name>
<dbReference type="AlphaFoldDB" id="A0A4Q1JJU1"/>
<evidence type="ECO:0000256" key="1">
    <source>
        <dbReference type="ARBA" id="ARBA00022801"/>
    </source>
</evidence>
<dbReference type="SUPFAM" id="SSF82171">
    <property type="entry name" value="DPP6 N-terminal domain-like"/>
    <property type="match status" value="1"/>
</dbReference>
<protein>
    <submittedName>
        <fullName evidence="3">S9 family peptidase</fullName>
    </submittedName>
</protein>
<reference evidence="3 4" key="1">
    <citation type="submission" date="2019-01" db="EMBL/GenBank/DDBJ databases">
        <title>Ancylomarina salipaludis sp. nov., isolated from a salt marsh.</title>
        <authorList>
            <person name="Yoon J.-H."/>
        </authorList>
    </citation>
    <scope>NUCLEOTIDE SEQUENCE [LARGE SCALE GENOMIC DNA]</scope>
    <source>
        <strain evidence="3 4">SHSM-M15</strain>
    </source>
</reference>
<dbReference type="Proteomes" id="UP000289703">
    <property type="component" value="Unassembled WGS sequence"/>
</dbReference>
<dbReference type="OrthoDB" id="9801421at2"/>
<dbReference type="Pfam" id="PF00326">
    <property type="entry name" value="Peptidase_S9"/>
    <property type="match status" value="1"/>
</dbReference>
<evidence type="ECO:0000313" key="4">
    <source>
        <dbReference type="Proteomes" id="UP000289703"/>
    </source>
</evidence>
<dbReference type="PANTHER" id="PTHR42776:SF27">
    <property type="entry name" value="DIPEPTIDYL PEPTIDASE FAMILY MEMBER 6"/>
    <property type="match status" value="1"/>
</dbReference>
<accession>A0A4Q1JJU1</accession>
<dbReference type="InterPro" id="IPR011042">
    <property type="entry name" value="6-blade_b-propeller_TolB-like"/>
</dbReference>
<gene>
    <name evidence="3" type="ORF">EO244_12340</name>
</gene>
<dbReference type="PANTHER" id="PTHR42776">
    <property type="entry name" value="SERINE PEPTIDASE S9 FAMILY MEMBER"/>
    <property type="match status" value="1"/>
</dbReference>
<dbReference type="InterPro" id="IPR029058">
    <property type="entry name" value="AB_hydrolase_fold"/>
</dbReference>
<organism evidence="3 4">
    <name type="scientific">Ancylomarina salipaludis</name>
    <dbReference type="NCBI Taxonomy" id="2501299"/>
    <lineage>
        <taxon>Bacteria</taxon>
        <taxon>Pseudomonadati</taxon>
        <taxon>Bacteroidota</taxon>
        <taxon>Bacteroidia</taxon>
        <taxon>Marinilabiliales</taxon>
        <taxon>Marinifilaceae</taxon>
        <taxon>Ancylomarina</taxon>
    </lineage>
</organism>
<dbReference type="GO" id="GO:0006508">
    <property type="term" value="P:proteolysis"/>
    <property type="evidence" value="ECO:0007669"/>
    <property type="project" value="InterPro"/>
</dbReference>